<comment type="caution">
    <text evidence="2">The sequence shown here is derived from an EMBL/GenBank/DDBJ whole genome shotgun (WGS) entry which is preliminary data.</text>
</comment>
<evidence type="ECO:0000259" key="1">
    <source>
        <dbReference type="Pfam" id="PF02754"/>
    </source>
</evidence>
<accession>A0ABS4SG23</accession>
<protein>
    <submittedName>
        <fullName evidence="2">L-lactate dehydrogenase complex protein LldE</fullName>
    </submittedName>
</protein>
<dbReference type="InterPro" id="IPR004017">
    <property type="entry name" value="Cys_rich_dom"/>
</dbReference>
<dbReference type="RefSeq" id="WP_246500445.1">
    <property type="nucleotide sequence ID" value="NZ_JAGINP010000003.1"/>
</dbReference>
<dbReference type="Pfam" id="PF02754">
    <property type="entry name" value="CCG"/>
    <property type="match status" value="2"/>
</dbReference>
<dbReference type="PANTHER" id="PTHR30296">
    <property type="entry name" value="UNCHARACTERIZED PROTEIN YKGE"/>
    <property type="match status" value="1"/>
</dbReference>
<keyword evidence="3" id="KW-1185">Reference proteome</keyword>
<feature type="domain" description="Cysteine-rich" evidence="1">
    <location>
        <begin position="28"/>
        <end position="109"/>
    </location>
</feature>
<dbReference type="EMBL" id="JAGINP010000003">
    <property type="protein sequence ID" value="MBP2291519.1"/>
    <property type="molecule type" value="Genomic_DNA"/>
</dbReference>
<evidence type="ECO:0000313" key="2">
    <source>
        <dbReference type="EMBL" id="MBP2291519.1"/>
    </source>
</evidence>
<feature type="domain" description="Cysteine-rich" evidence="1">
    <location>
        <begin position="156"/>
        <end position="240"/>
    </location>
</feature>
<reference evidence="2 3" key="1">
    <citation type="submission" date="2021-03" db="EMBL/GenBank/DDBJ databases">
        <title>Genomic Encyclopedia of Type Strains, Phase III (KMG-III): the genomes of soil and plant-associated and newly described type strains.</title>
        <authorList>
            <person name="Whitman W."/>
        </authorList>
    </citation>
    <scope>NUCLEOTIDE SEQUENCE [LARGE SCALE GENOMIC DNA]</scope>
    <source>
        <strain evidence="2 3">IMMIB AFH-6</strain>
    </source>
</reference>
<sequence length="266" mass="28872">MSTDGTTVPFSGVPFSGVSFSGSRPDSVYYFGTCLVDLFYPEAGMAGIDLLKAQGLRVVFPQGQSCCGQPAYNSGYREEALKVARAQLDYFPGDWPIVVPSGSCAGMMKKHWPDLFKGEPDEARAKQVASRVWELTQFLVQVLNVKFEDQGPPVKITWHASCHAQREMGVVEEPKALLRQLANVELVELQRERECCGFGGTFSVRHPEISAAMVGDKVADIENTGAKAVVSGDCGCLMNISGALEGGKKPVRGVHIAQFLKERTHG</sequence>
<proteinExistence type="predicted"/>
<name>A0ABS4SG23_9PROT</name>
<dbReference type="Proteomes" id="UP000781958">
    <property type="component" value="Unassembled WGS sequence"/>
</dbReference>
<evidence type="ECO:0000313" key="3">
    <source>
        <dbReference type="Proteomes" id="UP000781958"/>
    </source>
</evidence>
<gene>
    <name evidence="2" type="ORF">J2851_001268</name>
</gene>
<dbReference type="PANTHER" id="PTHR30296:SF0">
    <property type="entry name" value="LACTATE UTILIZATION PROTEIN A"/>
    <property type="match status" value="1"/>
</dbReference>
<organism evidence="2 3">
    <name type="scientific">Azospirillum rugosum</name>
    <dbReference type="NCBI Taxonomy" id="416170"/>
    <lineage>
        <taxon>Bacteria</taxon>
        <taxon>Pseudomonadati</taxon>
        <taxon>Pseudomonadota</taxon>
        <taxon>Alphaproteobacteria</taxon>
        <taxon>Rhodospirillales</taxon>
        <taxon>Azospirillaceae</taxon>
        <taxon>Azospirillum</taxon>
    </lineage>
</organism>